<dbReference type="InterPro" id="IPR015919">
    <property type="entry name" value="Cadherin-like_sf"/>
</dbReference>
<evidence type="ECO:0000256" key="8">
    <source>
        <dbReference type="PROSITE-ProRule" id="PRU00043"/>
    </source>
</evidence>
<dbReference type="GO" id="GO:0005509">
    <property type="term" value="F:calcium ion binding"/>
    <property type="evidence" value="ECO:0007669"/>
    <property type="project" value="UniProtKB-UniRule"/>
</dbReference>
<keyword evidence="2" id="KW-0812">Transmembrane</keyword>
<keyword evidence="4 8" id="KW-0106">Calcium</keyword>
<dbReference type="AlphaFoldDB" id="A0A9Q0DSU6"/>
<evidence type="ECO:0000256" key="2">
    <source>
        <dbReference type="ARBA" id="ARBA00022692"/>
    </source>
</evidence>
<dbReference type="EMBL" id="JANIIK010000112">
    <property type="protein sequence ID" value="KAJ3593894.1"/>
    <property type="molecule type" value="Genomic_DNA"/>
</dbReference>
<evidence type="ECO:0000256" key="4">
    <source>
        <dbReference type="ARBA" id="ARBA00022837"/>
    </source>
</evidence>
<dbReference type="GO" id="GO:0009653">
    <property type="term" value="P:anatomical structure morphogenesis"/>
    <property type="evidence" value="ECO:0007669"/>
    <property type="project" value="UniProtKB-ARBA"/>
</dbReference>
<evidence type="ECO:0000256" key="3">
    <source>
        <dbReference type="ARBA" id="ARBA00022737"/>
    </source>
</evidence>
<evidence type="ECO:0000256" key="6">
    <source>
        <dbReference type="ARBA" id="ARBA00022989"/>
    </source>
</evidence>
<dbReference type="PROSITE" id="PS50268">
    <property type="entry name" value="CADHERIN_2"/>
    <property type="match status" value="1"/>
</dbReference>
<accession>A0A9Q0DSU6</accession>
<comment type="subcellular location">
    <subcellularLocation>
        <location evidence="1">Membrane</location>
    </subcellularLocation>
</comment>
<dbReference type="GO" id="GO:0007156">
    <property type="term" value="P:homophilic cell adhesion via plasma membrane adhesion molecules"/>
    <property type="evidence" value="ECO:0007669"/>
    <property type="project" value="InterPro"/>
</dbReference>
<dbReference type="PROSITE" id="PS00232">
    <property type="entry name" value="CADHERIN_1"/>
    <property type="match status" value="1"/>
</dbReference>
<dbReference type="SMART" id="SM00112">
    <property type="entry name" value="CA"/>
    <property type="match status" value="1"/>
</dbReference>
<organism evidence="10 11">
    <name type="scientific">Muraenolepis orangiensis</name>
    <name type="common">Patagonian moray cod</name>
    <dbReference type="NCBI Taxonomy" id="630683"/>
    <lineage>
        <taxon>Eukaryota</taxon>
        <taxon>Metazoa</taxon>
        <taxon>Chordata</taxon>
        <taxon>Craniata</taxon>
        <taxon>Vertebrata</taxon>
        <taxon>Euteleostomi</taxon>
        <taxon>Actinopterygii</taxon>
        <taxon>Neopterygii</taxon>
        <taxon>Teleostei</taxon>
        <taxon>Neoteleostei</taxon>
        <taxon>Acanthomorphata</taxon>
        <taxon>Zeiogadaria</taxon>
        <taxon>Gadariae</taxon>
        <taxon>Gadiformes</taxon>
        <taxon>Muraenolepidoidei</taxon>
        <taxon>Muraenolepididae</taxon>
        <taxon>Muraenolepis</taxon>
    </lineage>
</organism>
<feature type="domain" description="Cadherin" evidence="9">
    <location>
        <begin position="74"/>
        <end position="170"/>
    </location>
</feature>
<keyword evidence="3" id="KW-0677">Repeat</keyword>
<protein>
    <recommendedName>
        <fullName evidence="9">Cadherin domain-containing protein</fullName>
    </recommendedName>
</protein>
<dbReference type="InterPro" id="IPR002126">
    <property type="entry name" value="Cadherin-like_dom"/>
</dbReference>
<evidence type="ECO:0000256" key="1">
    <source>
        <dbReference type="ARBA" id="ARBA00004370"/>
    </source>
</evidence>
<dbReference type="Pfam" id="PF00028">
    <property type="entry name" value="Cadherin"/>
    <property type="match status" value="1"/>
</dbReference>
<keyword evidence="11" id="KW-1185">Reference proteome</keyword>
<evidence type="ECO:0000313" key="11">
    <source>
        <dbReference type="Proteomes" id="UP001148018"/>
    </source>
</evidence>
<gene>
    <name evidence="10" type="ORF">NHX12_006227</name>
</gene>
<dbReference type="Gene3D" id="2.60.40.60">
    <property type="entry name" value="Cadherins"/>
    <property type="match status" value="2"/>
</dbReference>
<feature type="non-terminal residue" evidence="10">
    <location>
        <position position="1"/>
    </location>
</feature>
<evidence type="ECO:0000256" key="7">
    <source>
        <dbReference type="ARBA" id="ARBA00023136"/>
    </source>
</evidence>
<dbReference type="CDD" id="cd11304">
    <property type="entry name" value="Cadherin_repeat"/>
    <property type="match status" value="1"/>
</dbReference>
<dbReference type="PANTHER" id="PTHR24025:SF31">
    <property type="entry name" value="NEURAL-CADHERIN"/>
    <property type="match status" value="1"/>
</dbReference>
<dbReference type="OrthoDB" id="6252479at2759"/>
<dbReference type="InterPro" id="IPR020894">
    <property type="entry name" value="Cadherin_CS"/>
</dbReference>
<dbReference type="GO" id="GO:0005911">
    <property type="term" value="C:cell-cell junction"/>
    <property type="evidence" value="ECO:0007669"/>
    <property type="project" value="TreeGrafter"/>
</dbReference>
<keyword evidence="6" id="KW-1133">Transmembrane helix</keyword>
<reference evidence="10" key="1">
    <citation type="submission" date="2022-07" db="EMBL/GenBank/DDBJ databases">
        <title>Chromosome-level genome of Muraenolepis orangiensis.</title>
        <authorList>
            <person name="Kim J."/>
        </authorList>
    </citation>
    <scope>NUCLEOTIDE SEQUENCE</scope>
    <source>
        <strain evidence="10">KU_S4_2022</strain>
        <tissue evidence="10">Muscle</tissue>
    </source>
</reference>
<dbReference type="GO" id="GO:0005886">
    <property type="term" value="C:plasma membrane"/>
    <property type="evidence" value="ECO:0007669"/>
    <property type="project" value="InterPro"/>
</dbReference>
<keyword evidence="5" id="KW-0130">Cell adhesion</keyword>
<comment type="caution">
    <text evidence="10">The sequence shown here is derived from an EMBL/GenBank/DDBJ whole genome shotgun (WGS) entry which is preliminary data.</text>
</comment>
<sequence>MSRNTGAVSASDCDSEENAEYYTLSPDFTISSQGTIFPAGPLDYERPNQCERGPTRLIRLCSSPPPRLQGVEYILNFTVTDNNTWGSAGAVLHSPSHRRCRQGHGFMQAVPAFSIHPDTGVIVTARKFDRERQREYAVTVTATDQATDPLIGICQLNILILDQNDNSPKFENLRYKCEL</sequence>
<evidence type="ECO:0000313" key="10">
    <source>
        <dbReference type="EMBL" id="KAJ3593894.1"/>
    </source>
</evidence>
<dbReference type="SUPFAM" id="SSF49313">
    <property type="entry name" value="Cadherin-like"/>
    <property type="match status" value="2"/>
</dbReference>
<dbReference type="InterPro" id="IPR050971">
    <property type="entry name" value="Cadherin-domain_protein"/>
</dbReference>
<evidence type="ECO:0000256" key="5">
    <source>
        <dbReference type="ARBA" id="ARBA00022889"/>
    </source>
</evidence>
<keyword evidence="7" id="KW-0472">Membrane</keyword>
<proteinExistence type="predicted"/>
<evidence type="ECO:0000259" key="9">
    <source>
        <dbReference type="PROSITE" id="PS50268"/>
    </source>
</evidence>
<name>A0A9Q0DSU6_9TELE</name>
<dbReference type="PRINTS" id="PR00205">
    <property type="entry name" value="CADHERIN"/>
</dbReference>
<dbReference type="PANTHER" id="PTHR24025">
    <property type="entry name" value="DESMOGLEIN FAMILY MEMBER"/>
    <property type="match status" value="1"/>
</dbReference>
<dbReference type="Proteomes" id="UP001148018">
    <property type="component" value="Unassembled WGS sequence"/>
</dbReference>